<feature type="domain" description="Solute-binding protein family 3/N-terminal" evidence="3">
    <location>
        <begin position="20"/>
        <end position="251"/>
    </location>
</feature>
<dbReference type="EMBL" id="CP066092">
    <property type="protein sequence ID" value="QQB21714.1"/>
    <property type="molecule type" value="Genomic_DNA"/>
</dbReference>
<dbReference type="SMART" id="SM00062">
    <property type="entry name" value="PBPb"/>
    <property type="match status" value="1"/>
</dbReference>
<dbReference type="GeneID" id="69551507"/>
<comment type="similarity">
    <text evidence="1">Belongs to the bacterial solute-binding protein 3 family.</text>
</comment>
<dbReference type="PANTHER" id="PTHR35936:SF25">
    <property type="entry name" value="ABC TRANSPORTER SUBSTRATE-BINDING PROTEIN"/>
    <property type="match status" value="1"/>
</dbReference>
<evidence type="ECO:0000256" key="1">
    <source>
        <dbReference type="ARBA" id="ARBA00010333"/>
    </source>
</evidence>
<gene>
    <name evidence="4" type="ORF">I6H43_09465</name>
</gene>
<sequence>MRVTHLLWLLLFPLSLCAKELVVCGTMEHPLKFLDANQQPRGLDIDIVTAIFGKLGIPVRIELIDSGARLTRNAETGLCDIVLTHSYNAARERYLIYPQQAHVRHSWHFFVRKADLLKIRYETLADLKPWRIGVTRDFSYTPELTATMADPTYHFQQIPMNRLQLRKLLAGRIDTVPMPLVTAFAQIRDEGLEGRLDYLPKPLKSSPYFNTWTRAKADKNTQAQMAAYDAELLRMKRDGRLKALYDKYGIPYIEP</sequence>
<dbReference type="SUPFAM" id="SSF53850">
    <property type="entry name" value="Periplasmic binding protein-like II"/>
    <property type="match status" value="1"/>
</dbReference>
<evidence type="ECO:0000313" key="4">
    <source>
        <dbReference type="EMBL" id="QQB21714.1"/>
    </source>
</evidence>
<name>A0A7T4ADC4_AERJA</name>
<accession>A0A7T4ADC4</accession>
<dbReference type="InterPro" id="IPR001638">
    <property type="entry name" value="Solute-binding_3/MltF_N"/>
</dbReference>
<dbReference type="RefSeq" id="WP_042031877.1">
    <property type="nucleotide sequence ID" value="NZ_CAWMFX010000032.1"/>
</dbReference>
<dbReference type="Gene3D" id="3.40.190.10">
    <property type="entry name" value="Periplasmic binding protein-like II"/>
    <property type="match status" value="2"/>
</dbReference>
<evidence type="ECO:0000259" key="3">
    <source>
        <dbReference type="SMART" id="SM00062"/>
    </source>
</evidence>
<evidence type="ECO:0000313" key="5">
    <source>
        <dbReference type="Proteomes" id="UP000595481"/>
    </source>
</evidence>
<proteinExistence type="inferred from homology"/>
<dbReference type="Pfam" id="PF00497">
    <property type="entry name" value="SBP_bac_3"/>
    <property type="match status" value="1"/>
</dbReference>
<reference evidence="4 5" key="1">
    <citation type="submission" date="2020-12" db="EMBL/GenBank/DDBJ databases">
        <title>FDA dAtabase for Regulatory Grade micrObial Sequences (FDA-ARGOS): Supporting development and validation of Infectious Disease Dx tests.</title>
        <authorList>
            <person name="Sproer C."/>
            <person name="Gronow S."/>
            <person name="Severitt S."/>
            <person name="Schroder I."/>
            <person name="Tallon L."/>
            <person name="Sadzewicz L."/>
            <person name="Zhao X."/>
            <person name="Boylan J."/>
            <person name="Ott S."/>
            <person name="Bowen H."/>
            <person name="Vavikolanu K."/>
            <person name="Mehta A."/>
            <person name="Aluvathingal J."/>
            <person name="Nadendla S."/>
            <person name="Lowell S."/>
            <person name="Myers T."/>
            <person name="Yan Y."/>
            <person name="Sichtig H."/>
        </authorList>
    </citation>
    <scope>NUCLEOTIDE SEQUENCE [LARGE SCALE GENOMIC DNA]</scope>
    <source>
        <strain evidence="4 5">FDAARGOS_986</strain>
    </source>
</reference>
<keyword evidence="5" id="KW-1185">Reference proteome</keyword>
<protein>
    <submittedName>
        <fullName evidence="4">Transporter substrate-binding domain-containing protein</fullName>
    </submittedName>
</protein>
<organism evidence="4 5">
    <name type="scientific">Aeromonas jandaei</name>
    <dbReference type="NCBI Taxonomy" id="650"/>
    <lineage>
        <taxon>Bacteria</taxon>
        <taxon>Pseudomonadati</taxon>
        <taxon>Pseudomonadota</taxon>
        <taxon>Gammaproteobacteria</taxon>
        <taxon>Aeromonadales</taxon>
        <taxon>Aeromonadaceae</taxon>
        <taxon>Aeromonas</taxon>
    </lineage>
</organism>
<keyword evidence="2" id="KW-0732">Signal</keyword>
<dbReference type="Proteomes" id="UP000595481">
    <property type="component" value="Chromosome"/>
</dbReference>
<dbReference type="PANTHER" id="PTHR35936">
    <property type="entry name" value="MEMBRANE-BOUND LYTIC MUREIN TRANSGLYCOSYLASE F"/>
    <property type="match status" value="1"/>
</dbReference>
<evidence type="ECO:0000256" key="2">
    <source>
        <dbReference type="ARBA" id="ARBA00022729"/>
    </source>
</evidence>